<dbReference type="OrthoDB" id="3815449at2"/>
<dbReference type="EMBL" id="SMKX01000009">
    <property type="protein sequence ID" value="TDD61977.1"/>
    <property type="molecule type" value="Genomic_DNA"/>
</dbReference>
<keyword evidence="2" id="KW-1185">Reference proteome</keyword>
<gene>
    <name evidence="1" type="ORF">E1263_04990</name>
</gene>
<dbReference type="InterPro" id="IPR006764">
    <property type="entry name" value="SAM_dep_MeTrfase_SAV2177_type"/>
</dbReference>
<dbReference type="Pfam" id="PF04672">
    <property type="entry name" value="Methyltransf_19"/>
    <property type="match status" value="1"/>
</dbReference>
<accession>A0A4V2YQH5</accession>
<protein>
    <recommendedName>
        <fullName evidence="3">SAM-dependent methyltransferase</fullName>
    </recommendedName>
</protein>
<dbReference type="RefSeq" id="WP_132165846.1">
    <property type="nucleotide sequence ID" value="NZ_SMKX01000009.1"/>
</dbReference>
<organism evidence="1 2">
    <name type="scientific">Kribbella antibiotica</name>
    <dbReference type="NCBI Taxonomy" id="190195"/>
    <lineage>
        <taxon>Bacteria</taxon>
        <taxon>Bacillati</taxon>
        <taxon>Actinomycetota</taxon>
        <taxon>Actinomycetes</taxon>
        <taxon>Propionibacteriales</taxon>
        <taxon>Kribbellaceae</taxon>
        <taxon>Kribbella</taxon>
    </lineage>
</organism>
<name>A0A4V2YQH5_9ACTN</name>
<dbReference type="SUPFAM" id="SSF53335">
    <property type="entry name" value="S-adenosyl-L-methionine-dependent methyltransferases"/>
    <property type="match status" value="1"/>
</dbReference>
<proteinExistence type="predicted"/>
<dbReference type="Gene3D" id="3.40.50.150">
    <property type="entry name" value="Vaccinia Virus protein VP39"/>
    <property type="match status" value="1"/>
</dbReference>
<dbReference type="AlphaFoldDB" id="A0A4V2YQH5"/>
<evidence type="ECO:0008006" key="3">
    <source>
        <dbReference type="Google" id="ProtNLM"/>
    </source>
</evidence>
<sequence length="276" mass="30266">MPEGDVTRRIGPELDLHRPSDARIYDLMLGGKNNFEVDRQVFAELLKTAPEIPQLATENRRWIATAIARMAEAGVDQFLDLGCGLPSARNLHDVVLAANPWARTLYVDNDVTAISHGQALLADDRSAFFAAADLLDPATVLEHPALTQAFDLKKPVGLIFGLVLHTLADNGKLRQLFDDYLAPLPSGSFIALTHPMNPNDGTRLAGFASSVEGKFREYFPRLRFRTYDEITEAVTGLEIFEPGITDLAHWWPAGEQTTLSPTGAARLVIGALARKP</sequence>
<evidence type="ECO:0000313" key="2">
    <source>
        <dbReference type="Proteomes" id="UP000295124"/>
    </source>
</evidence>
<reference evidence="1 2" key="1">
    <citation type="submission" date="2019-03" db="EMBL/GenBank/DDBJ databases">
        <title>Draft genome sequences of novel Actinobacteria.</title>
        <authorList>
            <person name="Sahin N."/>
            <person name="Ay H."/>
            <person name="Saygin H."/>
        </authorList>
    </citation>
    <scope>NUCLEOTIDE SEQUENCE [LARGE SCALE GENOMIC DNA]</scope>
    <source>
        <strain evidence="1 2">JCM 13523</strain>
    </source>
</reference>
<dbReference type="Proteomes" id="UP000295124">
    <property type="component" value="Unassembled WGS sequence"/>
</dbReference>
<comment type="caution">
    <text evidence="1">The sequence shown here is derived from an EMBL/GenBank/DDBJ whole genome shotgun (WGS) entry which is preliminary data.</text>
</comment>
<dbReference type="InterPro" id="IPR029063">
    <property type="entry name" value="SAM-dependent_MTases_sf"/>
</dbReference>
<evidence type="ECO:0000313" key="1">
    <source>
        <dbReference type="EMBL" id="TDD61977.1"/>
    </source>
</evidence>
<dbReference type="PIRSF" id="PIRSF017393">
    <property type="entry name" value="MTase_SAV2177"/>
    <property type="match status" value="1"/>
</dbReference>